<organism evidence="3 4">
    <name type="scientific">Streptococcus ratti</name>
    <dbReference type="NCBI Taxonomy" id="1341"/>
    <lineage>
        <taxon>Bacteria</taxon>
        <taxon>Bacillati</taxon>
        <taxon>Bacillota</taxon>
        <taxon>Bacilli</taxon>
        <taxon>Lactobacillales</taxon>
        <taxon>Streptococcaceae</taxon>
        <taxon>Streptococcus</taxon>
    </lineage>
</organism>
<evidence type="ECO:0000256" key="2">
    <source>
        <dbReference type="SAM" id="Phobius"/>
    </source>
</evidence>
<feature type="region of interest" description="Disordered" evidence="1">
    <location>
        <begin position="65"/>
        <end position="125"/>
    </location>
</feature>
<feature type="region of interest" description="Disordered" evidence="1">
    <location>
        <begin position="1"/>
        <end position="24"/>
    </location>
</feature>
<evidence type="ECO:0000313" key="4">
    <source>
        <dbReference type="Proteomes" id="UP000532121"/>
    </source>
</evidence>
<evidence type="ECO:0000313" key="3">
    <source>
        <dbReference type="EMBL" id="NMD49430.1"/>
    </source>
</evidence>
<reference evidence="3 4" key="1">
    <citation type="submission" date="2020-04" db="EMBL/GenBank/DDBJ databases">
        <title>MicrobeNet Type strains.</title>
        <authorList>
            <person name="Nicholson A.C."/>
        </authorList>
    </citation>
    <scope>NUCLEOTIDE SEQUENCE [LARGE SCALE GENOMIC DNA]</scope>
    <source>
        <strain evidence="3 4">DSM 22768</strain>
    </source>
</reference>
<accession>A0A7X9LGJ1</accession>
<keyword evidence="2" id="KW-0472">Membrane</keyword>
<protein>
    <recommendedName>
        <fullName evidence="5">LysM domain-containing protein</fullName>
    </recommendedName>
</protein>
<proteinExistence type="predicted"/>
<dbReference type="AlphaFoldDB" id="A0A7X9LGJ1"/>
<evidence type="ECO:0008006" key="5">
    <source>
        <dbReference type="Google" id="ProtNLM"/>
    </source>
</evidence>
<dbReference type="InterPro" id="IPR049981">
    <property type="entry name" value="SPy_0802-like"/>
</dbReference>
<gene>
    <name evidence="3" type="ORF">HHO37_07105</name>
</gene>
<dbReference type="EMBL" id="JABASA010000013">
    <property type="protein sequence ID" value="NMD49430.1"/>
    <property type="molecule type" value="Genomic_DNA"/>
</dbReference>
<feature type="compositionally biased region" description="Low complexity" evidence="1">
    <location>
        <begin position="97"/>
        <end position="114"/>
    </location>
</feature>
<sequence length="166" mass="18094">MSNKPWEEKVTETDTENKELTRNSKDDRAVSTPVLTILLSLFFLIIIGILFFVLYTSNGGSDEKAATSGFYGSSKTVKKSNDKVSQSSESESEEQTVTETTETETTQTETTTSSDGEDTLTVQGGEGAAAIAARAGISVEKLYELNPDHMTKGYWYANPGDNIKIK</sequence>
<name>A0A7X9LGJ1_STRRT</name>
<evidence type="ECO:0000256" key="1">
    <source>
        <dbReference type="SAM" id="MobiDB-lite"/>
    </source>
</evidence>
<feature type="transmembrane region" description="Helical" evidence="2">
    <location>
        <begin position="34"/>
        <end position="55"/>
    </location>
</feature>
<comment type="caution">
    <text evidence="3">The sequence shown here is derived from an EMBL/GenBank/DDBJ whole genome shotgun (WGS) entry which is preliminary data.</text>
</comment>
<keyword evidence="2" id="KW-0812">Transmembrane</keyword>
<dbReference type="Proteomes" id="UP000532121">
    <property type="component" value="Unassembled WGS sequence"/>
</dbReference>
<dbReference type="NCBIfam" id="NF042931">
    <property type="entry name" value="SAG1386_EF1546"/>
    <property type="match status" value="1"/>
</dbReference>
<dbReference type="RefSeq" id="WP_193523689.1">
    <property type="nucleotide sequence ID" value="NZ_JABASA010000013.1"/>
</dbReference>
<keyword evidence="2" id="KW-1133">Transmembrane helix</keyword>
<dbReference type="InterPro" id="IPR036779">
    <property type="entry name" value="LysM_dom_sf"/>
</dbReference>
<dbReference type="Gene3D" id="3.10.350.10">
    <property type="entry name" value="LysM domain"/>
    <property type="match status" value="1"/>
</dbReference>